<dbReference type="GO" id="GO:0006508">
    <property type="term" value="P:proteolysis"/>
    <property type="evidence" value="ECO:0007669"/>
    <property type="project" value="UniProtKB-KW"/>
</dbReference>
<dbReference type="SUPFAM" id="SSF53474">
    <property type="entry name" value="alpha/beta-Hydrolases"/>
    <property type="match status" value="1"/>
</dbReference>
<dbReference type="InterPro" id="IPR001563">
    <property type="entry name" value="Peptidase_S10"/>
</dbReference>
<proteinExistence type="inferred from homology"/>
<dbReference type="InterPro" id="IPR018202">
    <property type="entry name" value="Ser_caboxypep_ser_AS"/>
</dbReference>
<reference evidence="3" key="1">
    <citation type="submission" date="2021-01" db="EMBL/GenBank/DDBJ databases">
        <authorList>
            <person name="Corre E."/>
            <person name="Pelletier E."/>
            <person name="Niang G."/>
            <person name="Scheremetjew M."/>
            <person name="Finn R."/>
            <person name="Kale V."/>
            <person name="Holt S."/>
            <person name="Cochrane G."/>
            <person name="Meng A."/>
            <person name="Brown T."/>
            <person name="Cohen L."/>
        </authorList>
    </citation>
    <scope>NUCLEOTIDE SEQUENCE</scope>
    <source>
        <strain evidence="3">LB1974</strain>
    </source>
</reference>
<dbReference type="PROSITE" id="PS00131">
    <property type="entry name" value="CARBOXYPEPT_SER_SER"/>
    <property type="match status" value="1"/>
</dbReference>
<dbReference type="Pfam" id="PF00450">
    <property type="entry name" value="Peptidase_S10"/>
    <property type="match status" value="1"/>
</dbReference>
<dbReference type="InterPro" id="IPR029058">
    <property type="entry name" value="AB_hydrolase_fold"/>
</dbReference>
<dbReference type="EMBL" id="HBJB01002695">
    <property type="protein sequence ID" value="CAE0842939.1"/>
    <property type="molecule type" value="Transcribed_RNA"/>
</dbReference>
<evidence type="ECO:0000313" key="3">
    <source>
        <dbReference type="EMBL" id="CAE0842939.1"/>
    </source>
</evidence>
<dbReference type="EC" id="3.4.16.-" evidence="2"/>
<keyword evidence="2" id="KW-0378">Hydrolase</keyword>
<dbReference type="Gene3D" id="3.40.50.1820">
    <property type="entry name" value="alpha/beta hydrolase"/>
    <property type="match status" value="1"/>
</dbReference>
<keyword evidence="2" id="KW-0121">Carboxypeptidase</keyword>
<keyword evidence="2" id="KW-0732">Signal</keyword>
<dbReference type="GO" id="GO:0004185">
    <property type="term" value="F:serine-type carboxypeptidase activity"/>
    <property type="evidence" value="ECO:0007669"/>
    <property type="project" value="UniProtKB-UniRule"/>
</dbReference>
<evidence type="ECO:0000256" key="1">
    <source>
        <dbReference type="ARBA" id="ARBA00009431"/>
    </source>
</evidence>
<dbReference type="Gene3D" id="3.40.50.12670">
    <property type="match status" value="1"/>
</dbReference>
<dbReference type="PANTHER" id="PTHR11802:SF201">
    <property type="entry name" value="CARBOXYPEPTIDASE"/>
    <property type="match status" value="1"/>
</dbReference>
<dbReference type="PANTHER" id="PTHR11802">
    <property type="entry name" value="SERINE PROTEASE FAMILY S10 SERINE CARBOXYPEPTIDASE"/>
    <property type="match status" value="1"/>
</dbReference>
<name>A0A7S4LQ90_OXYMA</name>
<protein>
    <recommendedName>
        <fullName evidence="2">Carboxypeptidase</fullName>
        <ecNumber evidence="2">3.4.16.-</ecNumber>
    </recommendedName>
</protein>
<feature type="signal peptide" evidence="2">
    <location>
        <begin position="1"/>
        <end position="16"/>
    </location>
</feature>
<organism evidence="3">
    <name type="scientific">Oxyrrhis marina</name>
    <name type="common">Dinoflagellate</name>
    <dbReference type="NCBI Taxonomy" id="2969"/>
    <lineage>
        <taxon>Eukaryota</taxon>
        <taxon>Sar</taxon>
        <taxon>Alveolata</taxon>
        <taxon>Dinophyceae</taxon>
        <taxon>Oxyrrhinales</taxon>
        <taxon>Oxyrrhinaceae</taxon>
        <taxon>Oxyrrhis</taxon>
    </lineage>
</organism>
<comment type="similarity">
    <text evidence="1 2">Belongs to the peptidase S10 family.</text>
</comment>
<feature type="chain" id="PRO_5031603772" description="Carboxypeptidase" evidence="2">
    <location>
        <begin position="17"/>
        <end position="466"/>
    </location>
</feature>
<dbReference type="PRINTS" id="PR00724">
    <property type="entry name" value="CRBOXYPTASEC"/>
</dbReference>
<accession>A0A7S4LQ90</accession>
<gene>
    <name evidence="3" type="ORF">OMAR00294_LOCUS2206</name>
</gene>
<dbReference type="AlphaFoldDB" id="A0A7S4LQ90"/>
<evidence type="ECO:0000256" key="2">
    <source>
        <dbReference type="RuleBase" id="RU361156"/>
    </source>
</evidence>
<keyword evidence="2" id="KW-0645">Protease</keyword>
<sequence>MRVALALAAAAVGAPAADEVKSLPGWDGALPSKMYSGYLDASDTKHLHYILVERENADPATSPTVFWFNGGPGCSSLDGFIYEHGPFRTTSTAGDKLERFNYTWAKVANVVYLEAPVGVGFSYSEDSSDYGACNDDNTADDNRNAVADFFKKFPEYVKNPFYITGESYGGIYVPTLAEAIMKAEEAGTWTGAKLNGIAVGNGCTGTEIGVCGGEREKYETKYLLGTAFIPQTLKDKITKACDFSGSQPTGTGCSALLAEMHKTVGHINLYNVYGECISGSTEQQKVPVASEELLRMQSNVEGPDACIDSIAASAYFNRDDVKAALHVKNVSWRWAVCGNAPGWDYRSTRPNLPRDTYPALVKNFRVTIYNGDWDACVPYTDNEAWTSSLGLEVSSPWQAWTYADGQVGGYKTGYTTPLGEGAFEFVTVRGGRHEVPETAPERAFEMISAVVANRPVGSAAREAALV</sequence>